<evidence type="ECO:0000256" key="1">
    <source>
        <dbReference type="ARBA" id="ARBA00005168"/>
    </source>
</evidence>
<keyword evidence="6" id="KW-0350">Heme biosynthesis</keyword>
<dbReference type="GO" id="GO:0005737">
    <property type="term" value="C:cytoplasm"/>
    <property type="evidence" value="ECO:0007669"/>
    <property type="project" value="TreeGrafter"/>
</dbReference>
<organism evidence="8 9">
    <name type="scientific">Lunasporangiospora selenospora</name>
    <dbReference type="NCBI Taxonomy" id="979761"/>
    <lineage>
        <taxon>Eukaryota</taxon>
        <taxon>Fungi</taxon>
        <taxon>Fungi incertae sedis</taxon>
        <taxon>Mucoromycota</taxon>
        <taxon>Mortierellomycotina</taxon>
        <taxon>Mortierellomycetes</taxon>
        <taxon>Mortierellales</taxon>
        <taxon>Mortierellaceae</taxon>
        <taxon>Lunasporangiospora</taxon>
    </lineage>
</organism>
<dbReference type="PROSITE" id="PS01021">
    <property type="entry name" value="COPROGEN_OXIDASE"/>
    <property type="match status" value="1"/>
</dbReference>
<evidence type="ECO:0000256" key="2">
    <source>
        <dbReference type="ARBA" id="ARBA00010644"/>
    </source>
</evidence>
<dbReference type="SUPFAM" id="SSF102886">
    <property type="entry name" value="Coproporphyrinogen III oxidase"/>
    <property type="match status" value="1"/>
</dbReference>
<evidence type="ECO:0000313" key="9">
    <source>
        <dbReference type="Proteomes" id="UP000780801"/>
    </source>
</evidence>
<dbReference type="FunFam" id="3.40.1500.10:FF:000002">
    <property type="entry name" value="oxygen-dependent coproporphyrinogen-III oxidase, mitochondrial"/>
    <property type="match status" value="1"/>
</dbReference>
<keyword evidence="7" id="KW-0627">Porphyrin biosynthesis</keyword>
<evidence type="ECO:0000256" key="5">
    <source>
        <dbReference type="ARBA" id="ARBA00023002"/>
    </source>
</evidence>
<dbReference type="InterPro" id="IPR018375">
    <property type="entry name" value="Coprogen_oxidase_CS"/>
</dbReference>
<dbReference type="Pfam" id="PF01218">
    <property type="entry name" value="Coprogen_oxidas"/>
    <property type="match status" value="1"/>
</dbReference>
<dbReference type="OrthoDB" id="15318at2759"/>
<name>A0A9P6KF23_9FUNG</name>
<comment type="similarity">
    <text evidence="2">Belongs to the aerobic coproporphyrinogen-III oxidase family.</text>
</comment>
<comment type="caution">
    <text evidence="8">The sequence shown here is derived from an EMBL/GenBank/DDBJ whole genome shotgun (WGS) entry which is preliminary data.</text>
</comment>
<evidence type="ECO:0000313" key="8">
    <source>
        <dbReference type="EMBL" id="KAF9583179.1"/>
    </source>
</evidence>
<dbReference type="Gene3D" id="3.40.1500.10">
    <property type="entry name" value="Coproporphyrinogen III oxidase, aerobic"/>
    <property type="match status" value="1"/>
</dbReference>
<proteinExistence type="inferred from homology"/>
<keyword evidence="9" id="KW-1185">Reference proteome</keyword>
<dbReference type="EC" id="1.3.3.3" evidence="4"/>
<dbReference type="GO" id="GO:0004109">
    <property type="term" value="F:coproporphyrinogen oxidase activity"/>
    <property type="evidence" value="ECO:0007669"/>
    <property type="project" value="UniProtKB-EC"/>
</dbReference>
<comment type="pathway">
    <text evidence="1">Porphyrin-containing compound metabolism; protoporphyrin-IX biosynthesis; protoporphyrinogen-IX from coproporphyrinogen-III (O2 route): step 1/1.</text>
</comment>
<dbReference type="InterPro" id="IPR036406">
    <property type="entry name" value="Coprogen_oxidase_aer_sf"/>
</dbReference>
<reference evidence="8" key="1">
    <citation type="journal article" date="2020" name="Fungal Divers.">
        <title>Resolving the Mortierellaceae phylogeny through synthesis of multi-gene phylogenetics and phylogenomics.</title>
        <authorList>
            <person name="Vandepol N."/>
            <person name="Liber J."/>
            <person name="Desiro A."/>
            <person name="Na H."/>
            <person name="Kennedy M."/>
            <person name="Barry K."/>
            <person name="Grigoriev I.V."/>
            <person name="Miller A.N."/>
            <person name="O'Donnell K."/>
            <person name="Stajich J.E."/>
            <person name="Bonito G."/>
        </authorList>
    </citation>
    <scope>NUCLEOTIDE SEQUENCE</scope>
    <source>
        <strain evidence="8">KOD1015</strain>
    </source>
</reference>
<gene>
    <name evidence="8" type="primary">HEM13_2</name>
    <name evidence="8" type="ORF">BGW38_010088</name>
</gene>
<dbReference type="PANTHER" id="PTHR10755">
    <property type="entry name" value="COPROPORPHYRINOGEN III OXIDASE, MITOCHONDRIAL"/>
    <property type="match status" value="1"/>
</dbReference>
<dbReference type="AlphaFoldDB" id="A0A9P6KF23"/>
<comment type="subunit">
    <text evidence="3">Homodimer.</text>
</comment>
<dbReference type="PANTHER" id="PTHR10755:SF0">
    <property type="entry name" value="OXYGEN-DEPENDENT COPROPORPHYRINOGEN-III OXIDASE, MITOCHONDRIAL"/>
    <property type="match status" value="1"/>
</dbReference>
<accession>A0A9P6KF23</accession>
<dbReference type="EMBL" id="JAABOA010000786">
    <property type="protein sequence ID" value="KAF9583179.1"/>
    <property type="molecule type" value="Genomic_DNA"/>
</dbReference>
<dbReference type="PRINTS" id="PR00073">
    <property type="entry name" value="COPRGNOXDASE"/>
</dbReference>
<keyword evidence="5" id="KW-0560">Oxidoreductase</keyword>
<evidence type="ECO:0000256" key="3">
    <source>
        <dbReference type="ARBA" id="ARBA00011738"/>
    </source>
</evidence>
<sequence length="313" mass="36043">MRLRMEEFVKRLQAEITAELEKVDGEAEFKVDQWTRAEGGDGISMVLQGGKVFEKAGVGVSVVYGMLPPAGVAQMRAQHPNIVPTNEPVPFFATGISCVIHPHNPNAPTVHFNYRYFEVGGENGEEPVSWWFGGGCDLTPSILYEDDAIHFHKVIKEACDKHDPRYYRDFKKWCDDYFLISHRGERRGVGGIFFDDLEDKSAEELFAYVQSCGKAFVKQYVPIMERRKNMPFTEEEKHWQQLRRGRYVEFNLVYDRGTKFGLATPGARIESILMSMPLTARWEYMHEPSLKEQNKLLEVLRNPRDWVPLDSKA</sequence>
<dbReference type="InterPro" id="IPR001260">
    <property type="entry name" value="Coprogen_oxidase_aer"/>
</dbReference>
<dbReference type="Proteomes" id="UP000780801">
    <property type="component" value="Unassembled WGS sequence"/>
</dbReference>
<evidence type="ECO:0000256" key="7">
    <source>
        <dbReference type="ARBA" id="ARBA00023244"/>
    </source>
</evidence>
<protein>
    <recommendedName>
        <fullName evidence="4">coproporphyrinogen oxidase</fullName>
        <ecNumber evidence="4">1.3.3.3</ecNumber>
    </recommendedName>
</protein>
<dbReference type="PIRSF" id="PIRSF000166">
    <property type="entry name" value="Coproporphyri_ox"/>
    <property type="match status" value="1"/>
</dbReference>
<dbReference type="GO" id="GO:0006782">
    <property type="term" value="P:protoporphyrinogen IX biosynthetic process"/>
    <property type="evidence" value="ECO:0007669"/>
    <property type="project" value="TreeGrafter"/>
</dbReference>
<dbReference type="NCBIfam" id="NF003727">
    <property type="entry name" value="PRK05330.1"/>
    <property type="match status" value="1"/>
</dbReference>
<evidence type="ECO:0000256" key="4">
    <source>
        <dbReference type="ARBA" id="ARBA00012869"/>
    </source>
</evidence>
<evidence type="ECO:0000256" key="6">
    <source>
        <dbReference type="ARBA" id="ARBA00023133"/>
    </source>
</evidence>